<organism evidence="1 2">
    <name type="scientific">Papaver nudicaule</name>
    <name type="common">Iceland poppy</name>
    <dbReference type="NCBI Taxonomy" id="74823"/>
    <lineage>
        <taxon>Eukaryota</taxon>
        <taxon>Viridiplantae</taxon>
        <taxon>Streptophyta</taxon>
        <taxon>Embryophyta</taxon>
        <taxon>Tracheophyta</taxon>
        <taxon>Spermatophyta</taxon>
        <taxon>Magnoliopsida</taxon>
        <taxon>Ranunculales</taxon>
        <taxon>Papaveraceae</taxon>
        <taxon>Papaveroideae</taxon>
        <taxon>Papaver</taxon>
    </lineage>
</organism>
<sequence length="62" mass="7005">VVLCTILLWNSAIYAIIHISVSFRLGRLIVWYLDIICNNCEALGKAQNVRLIAAKLKAIVHR</sequence>
<evidence type="ECO:0000313" key="2">
    <source>
        <dbReference type="Proteomes" id="UP001177140"/>
    </source>
</evidence>
<dbReference type="EMBL" id="JAJJMA010001401">
    <property type="protein sequence ID" value="MCL7021491.1"/>
    <property type="molecule type" value="Genomic_DNA"/>
</dbReference>
<dbReference type="AlphaFoldDB" id="A0AA41RPW4"/>
<evidence type="ECO:0000313" key="1">
    <source>
        <dbReference type="EMBL" id="MCL7021491.1"/>
    </source>
</evidence>
<protein>
    <submittedName>
        <fullName evidence="1">Uncharacterized protein</fullName>
    </submittedName>
</protein>
<keyword evidence="2" id="KW-1185">Reference proteome</keyword>
<dbReference type="Proteomes" id="UP001177140">
    <property type="component" value="Unassembled WGS sequence"/>
</dbReference>
<name>A0AA41RPW4_PAPNU</name>
<gene>
    <name evidence="1" type="ORF">MKW94_008894</name>
</gene>
<feature type="non-terminal residue" evidence="1">
    <location>
        <position position="1"/>
    </location>
</feature>
<comment type="caution">
    <text evidence="1">The sequence shown here is derived from an EMBL/GenBank/DDBJ whole genome shotgun (WGS) entry which is preliminary data.</text>
</comment>
<reference evidence="1" key="1">
    <citation type="submission" date="2022-03" db="EMBL/GenBank/DDBJ databases">
        <title>A functionally conserved STORR gene fusion in Papaver species that diverged 16.8 million years ago.</title>
        <authorList>
            <person name="Catania T."/>
        </authorList>
    </citation>
    <scope>NUCLEOTIDE SEQUENCE</scope>
    <source>
        <strain evidence="1">S-191538</strain>
    </source>
</reference>
<feature type="non-terminal residue" evidence="1">
    <location>
        <position position="62"/>
    </location>
</feature>
<accession>A0AA41RPW4</accession>
<proteinExistence type="predicted"/>